<gene>
    <name evidence="1" type="ORF">Aco04nite_33080</name>
</gene>
<comment type="caution">
    <text evidence="1">The sequence shown here is derived from an EMBL/GenBank/DDBJ whole genome shotgun (WGS) entry which is preliminary data.</text>
</comment>
<dbReference type="AlphaFoldDB" id="A0A919SHT0"/>
<accession>A0A919SHT0</accession>
<keyword evidence="2" id="KW-1185">Reference proteome</keyword>
<name>A0A919SHT0_9ACTN</name>
<protein>
    <submittedName>
        <fullName evidence="1">Uncharacterized protein</fullName>
    </submittedName>
</protein>
<evidence type="ECO:0000313" key="1">
    <source>
        <dbReference type="EMBL" id="GIM72990.1"/>
    </source>
</evidence>
<dbReference type="Gene3D" id="3.40.50.720">
    <property type="entry name" value="NAD(P)-binding Rossmann-like Domain"/>
    <property type="match status" value="1"/>
</dbReference>
<dbReference type="SUPFAM" id="SSF51735">
    <property type="entry name" value="NAD(P)-binding Rossmann-fold domains"/>
    <property type="match status" value="1"/>
</dbReference>
<reference evidence="1" key="1">
    <citation type="submission" date="2021-03" db="EMBL/GenBank/DDBJ databases">
        <title>Whole genome shotgun sequence of Actinoplanes consettensis NBRC 14913.</title>
        <authorList>
            <person name="Komaki H."/>
            <person name="Tamura T."/>
        </authorList>
    </citation>
    <scope>NUCLEOTIDE SEQUENCE</scope>
    <source>
        <strain evidence="1">NBRC 14913</strain>
    </source>
</reference>
<evidence type="ECO:0000313" key="2">
    <source>
        <dbReference type="Proteomes" id="UP000680865"/>
    </source>
</evidence>
<dbReference type="InterPro" id="IPR036291">
    <property type="entry name" value="NAD(P)-bd_dom_sf"/>
</dbReference>
<dbReference type="EMBL" id="BOQP01000016">
    <property type="protein sequence ID" value="GIM72990.1"/>
    <property type="molecule type" value="Genomic_DNA"/>
</dbReference>
<sequence length="97" mass="10080">MTRGGSAFTTSKTKIDDAYALGAHDVVLSTDDAQPAERADTFDLLLDTVSAGYPKTPVMRTLAFDGALVSLGLPSGFDVSPMVLVAGRRWTGSGATT</sequence>
<dbReference type="Proteomes" id="UP000680865">
    <property type="component" value="Unassembled WGS sequence"/>
</dbReference>
<organism evidence="1 2">
    <name type="scientific">Winogradskya consettensis</name>
    <dbReference type="NCBI Taxonomy" id="113560"/>
    <lineage>
        <taxon>Bacteria</taxon>
        <taxon>Bacillati</taxon>
        <taxon>Actinomycetota</taxon>
        <taxon>Actinomycetes</taxon>
        <taxon>Micromonosporales</taxon>
        <taxon>Micromonosporaceae</taxon>
        <taxon>Winogradskya</taxon>
    </lineage>
</organism>
<proteinExistence type="predicted"/>
<dbReference type="RefSeq" id="WP_212998092.1">
    <property type="nucleotide sequence ID" value="NZ_BAAATW010000007.1"/>
</dbReference>